<sequence>MNEFDQSLEDQSMNYVGMIAKFPLGVHDLKSFITPENHLFVLCHLGIPDIDIEQWRLKISGLVEQSLELSYQNLLSLEYRELTIFHQCSGNPLEPKVPTRTISNVTWGGVSLREILNQLQVKPEARYVWFAGTDRGAYEGVSSDSYIKDIPIAKALDNDVLLAYKLNGEFLSAERGFPLRLVVPGYYGTNFVKWLSHIYVTDRRSPGPFTTTFYNDRVGGDDATLKPVWEVAPESVIVHPSQNELLYLQPQTFSGWAWASKGIQSVDVSTDGGITWQAVEVEARLQYAWQRFTFQWTPPTPGQYSLMSRATDYDGAIQPIQQERNAVYIVAVTVKETTVKESKPFTVAE</sequence>
<evidence type="ECO:0000313" key="8">
    <source>
        <dbReference type="Proteomes" id="UP000001191"/>
    </source>
</evidence>
<dbReference type="GO" id="GO:0043546">
    <property type="term" value="F:molybdopterin cofactor binding"/>
    <property type="evidence" value="ECO:0007669"/>
    <property type="project" value="TreeGrafter"/>
</dbReference>
<dbReference type="OrthoDB" id="9778777at2"/>
<dbReference type="GO" id="GO:0008482">
    <property type="term" value="F:sulfite oxidase activity"/>
    <property type="evidence" value="ECO:0007669"/>
    <property type="project" value="TreeGrafter"/>
</dbReference>
<dbReference type="SUPFAM" id="SSF81296">
    <property type="entry name" value="E set domains"/>
    <property type="match status" value="1"/>
</dbReference>
<dbReference type="GO" id="GO:0006790">
    <property type="term" value="P:sulfur compound metabolic process"/>
    <property type="evidence" value="ECO:0007669"/>
    <property type="project" value="TreeGrafter"/>
</dbReference>
<dbReference type="KEGG" id="npu:Npun_R2669"/>
<proteinExistence type="predicted"/>
<dbReference type="Pfam" id="PF00174">
    <property type="entry name" value="Oxidored_molyb"/>
    <property type="match status" value="1"/>
</dbReference>
<evidence type="ECO:0000259" key="5">
    <source>
        <dbReference type="Pfam" id="PF00174"/>
    </source>
</evidence>
<dbReference type="InterPro" id="IPR014756">
    <property type="entry name" value="Ig_E-set"/>
</dbReference>
<dbReference type="PANTHER" id="PTHR19372:SF7">
    <property type="entry name" value="SULFITE OXIDASE, MITOCHONDRIAL"/>
    <property type="match status" value="1"/>
</dbReference>
<keyword evidence="2" id="KW-0500">Molybdenum</keyword>
<dbReference type="GO" id="GO:0020037">
    <property type="term" value="F:heme binding"/>
    <property type="evidence" value="ECO:0007669"/>
    <property type="project" value="TreeGrafter"/>
</dbReference>
<reference evidence="8" key="1">
    <citation type="submission" date="2008-04" db="EMBL/GenBank/DDBJ databases">
        <title>Complete sequence of chromosome of Nostoc punctiforme ATCC 29133.</title>
        <authorList>
            <consortium name="US DOE Joint Genome Institute"/>
            <person name="Copeland A."/>
            <person name="Lucas S."/>
            <person name="Lapidus A."/>
            <person name="Glavina del Rio T."/>
            <person name="Dalin E."/>
            <person name="Tice H."/>
            <person name="Pitluck S."/>
            <person name="Chain P."/>
            <person name="Malfatti S."/>
            <person name="Shin M."/>
            <person name="Vergez L."/>
            <person name="Schmutz J."/>
            <person name="Larimer F."/>
            <person name="Land M."/>
            <person name="Hauser L."/>
            <person name="Kyrpides N."/>
            <person name="Kim E."/>
            <person name="Meeks J.C."/>
            <person name="Elhai J."/>
            <person name="Campbell E.L."/>
            <person name="Thiel T."/>
            <person name="Longmire J."/>
            <person name="Potts M."/>
            <person name="Atlas R."/>
        </authorList>
    </citation>
    <scope>NUCLEOTIDE SEQUENCE [LARGE SCALE GENOMIC DNA]</scope>
    <source>
        <strain evidence="8">ATCC 29133 / PCC 73102</strain>
    </source>
</reference>
<dbReference type="InterPro" id="IPR000572">
    <property type="entry name" value="OxRdtase_Mopterin-bd_dom"/>
</dbReference>
<dbReference type="GO" id="GO:0050464">
    <property type="term" value="F:nitrate reductase (NADPH) activity"/>
    <property type="evidence" value="ECO:0007669"/>
    <property type="project" value="UniProtKB-EC"/>
</dbReference>
<dbReference type="Proteomes" id="UP000001191">
    <property type="component" value="Chromosome"/>
</dbReference>
<feature type="domain" description="Oxidoreductase molybdopterin-binding" evidence="5">
    <location>
        <begin position="44"/>
        <end position="208"/>
    </location>
</feature>
<dbReference type="GO" id="GO:0030151">
    <property type="term" value="F:molybdenum ion binding"/>
    <property type="evidence" value="ECO:0007669"/>
    <property type="project" value="InterPro"/>
</dbReference>
<gene>
    <name evidence="7" type="ordered locus">Npun_R2669</name>
</gene>
<evidence type="ECO:0000313" key="7">
    <source>
        <dbReference type="EMBL" id="ACC81219.1"/>
    </source>
</evidence>
<keyword evidence="8" id="KW-1185">Reference proteome</keyword>
<dbReference type="Pfam" id="PF03404">
    <property type="entry name" value="Mo-co_dimer"/>
    <property type="match status" value="1"/>
</dbReference>
<dbReference type="InterPro" id="IPR005066">
    <property type="entry name" value="MoCF_OxRdtse_dimer"/>
</dbReference>
<dbReference type="HOGENOM" id="CLU_003827_5_5_3"/>
<dbReference type="SUPFAM" id="SSF56524">
    <property type="entry name" value="Oxidoreductase molybdopterin-binding domain"/>
    <property type="match status" value="1"/>
</dbReference>
<dbReference type="AlphaFoldDB" id="B2ITI8"/>
<dbReference type="STRING" id="63737.Npun_R2669"/>
<evidence type="ECO:0000256" key="3">
    <source>
        <dbReference type="ARBA" id="ARBA00022723"/>
    </source>
</evidence>
<protein>
    <submittedName>
        <fullName evidence="7">Oxidoreductase, molybdopterin binding</fullName>
        <ecNumber evidence="7">1.7.1.3</ecNumber>
    </submittedName>
</protein>
<feature type="domain" description="Moybdenum cofactor oxidoreductase dimerisation" evidence="6">
    <location>
        <begin position="228"/>
        <end position="325"/>
    </location>
</feature>
<evidence type="ECO:0000256" key="2">
    <source>
        <dbReference type="ARBA" id="ARBA00022505"/>
    </source>
</evidence>
<dbReference type="EnsemblBacteria" id="ACC81219">
    <property type="protein sequence ID" value="ACC81219"/>
    <property type="gene ID" value="Npun_R2669"/>
</dbReference>
<name>B2ITI8_NOSP7</name>
<evidence type="ECO:0000259" key="6">
    <source>
        <dbReference type="Pfam" id="PF03404"/>
    </source>
</evidence>
<accession>B2ITI8</accession>
<organism evidence="7 8">
    <name type="scientific">Nostoc punctiforme (strain ATCC 29133 / PCC 73102)</name>
    <dbReference type="NCBI Taxonomy" id="63737"/>
    <lineage>
        <taxon>Bacteria</taxon>
        <taxon>Bacillati</taxon>
        <taxon>Cyanobacteriota</taxon>
        <taxon>Cyanophyceae</taxon>
        <taxon>Nostocales</taxon>
        <taxon>Nostocaceae</taxon>
        <taxon>Nostoc</taxon>
    </lineage>
</organism>
<dbReference type="EC" id="1.7.1.3" evidence="7"/>
<dbReference type="eggNOG" id="COG2041">
    <property type="taxonomic scope" value="Bacteria"/>
</dbReference>
<dbReference type="RefSeq" id="WP_012409213.1">
    <property type="nucleotide sequence ID" value="NC_010628.1"/>
</dbReference>
<evidence type="ECO:0000256" key="4">
    <source>
        <dbReference type="ARBA" id="ARBA00023002"/>
    </source>
</evidence>
<dbReference type="PhylomeDB" id="B2ITI8"/>
<dbReference type="Gene3D" id="3.90.420.10">
    <property type="entry name" value="Oxidoreductase, molybdopterin-binding domain"/>
    <property type="match status" value="1"/>
</dbReference>
<evidence type="ECO:0000256" key="1">
    <source>
        <dbReference type="ARBA" id="ARBA00001924"/>
    </source>
</evidence>
<keyword evidence="4 7" id="KW-0560">Oxidoreductase</keyword>
<dbReference type="InterPro" id="IPR036374">
    <property type="entry name" value="OxRdtase_Mopterin-bd_sf"/>
</dbReference>
<dbReference type="PRINTS" id="PR00407">
    <property type="entry name" value="EUMOPTERIN"/>
</dbReference>
<dbReference type="InterPro" id="IPR008335">
    <property type="entry name" value="Mopterin_OxRdtase_euk"/>
</dbReference>
<keyword evidence="3" id="KW-0479">Metal-binding</keyword>
<comment type="cofactor">
    <cofactor evidence="1">
        <name>Mo-molybdopterin</name>
        <dbReference type="ChEBI" id="CHEBI:71302"/>
    </cofactor>
</comment>
<dbReference type="Gene3D" id="2.60.40.650">
    <property type="match status" value="1"/>
</dbReference>
<dbReference type="EMBL" id="CP001037">
    <property type="protein sequence ID" value="ACC81219.1"/>
    <property type="molecule type" value="Genomic_DNA"/>
</dbReference>
<reference evidence="7 8" key="2">
    <citation type="journal article" date="2013" name="Plant Physiol.">
        <title>A Nostoc punctiforme Sugar Transporter Necessary to Establish a Cyanobacterium-Plant Symbiosis.</title>
        <authorList>
            <person name="Ekman M."/>
            <person name="Picossi S."/>
            <person name="Campbell E.L."/>
            <person name="Meeks J.C."/>
            <person name="Flores E."/>
        </authorList>
    </citation>
    <scope>NUCLEOTIDE SEQUENCE [LARGE SCALE GENOMIC DNA]</scope>
    <source>
        <strain evidence="8">ATCC 29133 / PCC 73102</strain>
    </source>
</reference>
<dbReference type="PANTHER" id="PTHR19372">
    <property type="entry name" value="SULFITE REDUCTASE"/>
    <property type="match status" value="1"/>
</dbReference>